<dbReference type="EMBL" id="AWVP01000047">
    <property type="protein sequence ID" value="ERK58491.1"/>
    <property type="molecule type" value="Genomic_DNA"/>
</dbReference>
<dbReference type="HOGENOM" id="CLU_3226301_0_0_9"/>
<dbReference type="Proteomes" id="UP000016637">
    <property type="component" value="Unassembled WGS sequence"/>
</dbReference>
<feature type="transmembrane region" description="Helical" evidence="1">
    <location>
        <begin position="6"/>
        <end position="22"/>
    </location>
</feature>
<evidence type="ECO:0000313" key="3">
    <source>
        <dbReference type="Proteomes" id="UP000016637"/>
    </source>
</evidence>
<keyword evidence="1" id="KW-0472">Membrane</keyword>
<feature type="non-terminal residue" evidence="2">
    <location>
        <position position="1"/>
    </location>
</feature>
<reference evidence="2 3" key="1">
    <citation type="submission" date="2013-08" db="EMBL/GenBank/DDBJ databases">
        <authorList>
            <person name="Weinstock G."/>
            <person name="Sodergren E."/>
            <person name="Wylie T."/>
            <person name="Fulton L."/>
            <person name="Fulton R."/>
            <person name="Fronick C."/>
            <person name="O'Laughlin M."/>
            <person name="Godfrey J."/>
            <person name="Miner T."/>
            <person name="Herter B."/>
            <person name="Appelbaum E."/>
            <person name="Cordes M."/>
            <person name="Lek S."/>
            <person name="Wollam A."/>
            <person name="Pepin K.H."/>
            <person name="Palsikar V.B."/>
            <person name="Mitreva M."/>
            <person name="Wilson R.K."/>
        </authorList>
    </citation>
    <scope>NUCLEOTIDE SEQUENCE [LARGE SCALE GENOMIC DNA]</scope>
    <source>
        <strain evidence="2 3">ATCC 700627</strain>
    </source>
</reference>
<evidence type="ECO:0000313" key="2">
    <source>
        <dbReference type="EMBL" id="ERK58491.1"/>
    </source>
</evidence>
<proteinExistence type="predicted"/>
<dbReference type="AlphaFoldDB" id="U2QPU2"/>
<keyword evidence="1" id="KW-0812">Transmembrane</keyword>
<keyword evidence="1" id="KW-1133">Transmembrane helix</keyword>
<gene>
    <name evidence="2" type="ORF">HMPREF1983_00767</name>
</gene>
<evidence type="ECO:0000256" key="1">
    <source>
        <dbReference type="SAM" id="Phobius"/>
    </source>
</evidence>
<name>U2QPU2_9BACL</name>
<comment type="caution">
    <text evidence="2">The sequence shown here is derived from an EMBL/GenBank/DDBJ whole genome shotgun (WGS) entry which is preliminary data.</text>
</comment>
<sequence>LILKNRMYLIRVIIYFCINISIQQRISILSQIKLKIKANIVKT</sequence>
<organism evidence="2 3">
    <name type="scientific">Gemella bergeri ATCC 700627</name>
    <dbReference type="NCBI Taxonomy" id="1321820"/>
    <lineage>
        <taxon>Bacteria</taxon>
        <taxon>Bacillati</taxon>
        <taxon>Bacillota</taxon>
        <taxon>Bacilli</taxon>
        <taxon>Bacillales</taxon>
        <taxon>Gemellaceae</taxon>
        <taxon>Gemella</taxon>
    </lineage>
</organism>
<keyword evidence="3" id="KW-1185">Reference proteome</keyword>
<accession>U2QPU2</accession>
<protein>
    <submittedName>
        <fullName evidence="2">Uncharacterized protein</fullName>
    </submittedName>
</protein>